<dbReference type="Proteomes" id="UP000269721">
    <property type="component" value="Unassembled WGS sequence"/>
</dbReference>
<feature type="region of interest" description="Disordered" evidence="1">
    <location>
        <begin position="29"/>
        <end position="60"/>
    </location>
</feature>
<reference evidence="3" key="1">
    <citation type="journal article" date="2018" name="Nat. Microbiol.">
        <title>Leveraging single-cell genomics to expand the fungal tree of life.</title>
        <authorList>
            <person name="Ahrendt S.R."/>
            <person name="Quandt C.A."/>
            <person name="Ciobanu D."/>
            <person name="Clum A."/>
            <person name="Salamov A."/>
            <person name="Andreopoulos B."/>
            <person name="Cheng J.F."/>
            <person name="Woyke T."/>
            <person name="Pelin A."/>
            <person name="Henrissat B."/>
            <person name="Reynolds N.K."/>
            <person name="Benny G.L."/>
            <person name="Smith M.E."/>
            <person name="James T.Y."/>
            <person name="Grigoriev I.V."/>
        </authorList>
    </citation>
    <scope>NUCLEOTIDE SEQUENCE [LARGE SCALE GENOMIC DNA]</scope>
</reference>
<dbReference type="AlphaFoldDB" id="A0A4P9W6A7"/>
<keyword evidence="3" id="KW-1185">Reference proteome</keyword>
<gene>
    <name evidence="2" type="ORF">BDK51DRAFT_37803</name>
</gene>
<dbReference type="OrthoDB" id="428177at2759"/>
<organism evidence="2 3">
    <name type="scientific">Blyttiomyces helicus</name>
    <dbReference type="NCBI Taxonomy" id="388810"/>
    <lineage>
        <taxon>Eukaryota</taxon>
        <taxon>Fungi</taxon>
        <taxon>Fungi incertae sedis</taxon>
        <taxon>Chytridiomycota</taxon>
        <taxon>Chytridiomycota incertae sedis</taxon>
        <taxon>Chytridiomycetes</taxon>
        <taxon>Chytridiomycetes incertae sedis</taxon>
        <taxon>Blyttiomyces</taxon>
    </lineage>
</organism>
<feature type="non-terminal residue" evidence="2">
    <location>
        <position position="304"/>
    </location>
</feature>
<evidence type="ECO:0000256" key="1">
    <source>
        <dbReference type="SAM" id="MobiDB-lite"/>
    </source>
</evidence>
<proteinExistence type="predicted"/>
<feature type="region of interest" description="Disordered" evidence="1">
    <location>
        <begin position="171"/>
        <end position="206"/>
    </location>
</feature>
<protein>
    <submittedName>
        <fullName evidence="2">Uncharacterized protein</fullName>
    </submittedName>
</protein>
<feature type="compositionally biased region" description="Basic residues" evidence="1">
    <location>
        <begin position="178"/>
        <end position="197"/>
    </location>
</feature>
<evidence type="ECO:0000313" key="2">
    <source>
        <dbReference type="EMBL" id="RKO86458.1"/>
    </source>
</evidence>
<name>A0A4P9W6A7_9FUNG</name>
<accession>A0A4P9W6A7</accession>
<sequence>MLAPSLHCSCRDALRWLLKRLFVTRRKDPTLYGPSPGRAGSGDGSKQLHQPHPDCARSLSRRPITAKTTNCLPAAPRPPCGREETGGYGGCSELLFPLFADPIADGSVEPGRVCRVSIATETPHSAGPPTPELPPELAFLSVRDGRPLPHVPKRSPSHDLVRRFPSLIPPTSSEHAARIRRYSGHSRHMRSRRHRPRSAGARGRGSWYDRLKGDTPVQVNSRYTPHPLSFFQSDINITGGGIFLLGGDTLDPAPTQFISQISATNTDAILYLTVYAYGGFANITQTAYGELASVVKNVTDSGRR</sequence>
<evidence type="ECO:0000313" key="3">
    <source>
        <dbReference type="Proteomes" id="UP000269721"/>
    </source>
</evidence>
<dbReference type="EMBL" id="KZ998182">
    <property type="protein sequence ID" value="RKO86458.1"/>
    <property type="molecule type" value="Genomic_DNA"/>
</dbReference>